<sequence length="208" mass="22298">MVSGVSDFWDGFYAERDKVWSGRPNGALVREVSGLTPGTAVDLGCGEGADAIWLAARGWQVTGVDVSEVALARAARHAEAEGVAGRIEWQRLDLAEWAPDRQFDLVSAQFLHSPTELPRNRILEHAAAAVAPGGTLLIVGHESFPPWSRHPEPEEPLPTAAEVAAGLRLDQAGWDLDTVGSLEREVTGPDGQTARLADSVLRARRLGP</sequence>
<evidence type="ECO:0000256" key="1">
    <source>
        <dbReference type="ARBA" id="ARBA00022679"/>
    </source>
</evidence>
<comment type="caution">
    <text evidence="3">The sequence shown here is derived from an EMBL/GenBank/DDBJ whole genome shotgun (WGS) entry which is preliminary data.</text>
</comment>
<evidence type="ECO:0000313" key="4">
    <source>
        <dbReference type="Proteomes" id="UP001209654"/>
    </source>
</evidence>
<dbReference type="PANTHER" id="PTHR43861:SF3">
    <property type="entry name" value="PUTATIVE (AFU_ORTHOLOGUE AFUA_2G14390)-RELATED"/>
    <property type="match status" value="1"/>
</dbReference>
<dbReference type="SUPFAM" id="SSF53335">
    <property type="entry name" value="S-adenosyl-L-methionine-dependent methyltransferases"/>
    <property type="match status" value="1"/>
</dbReference>
<dbReference type="Pfam" id="PF13649">
    <property type="entry name" value="Methyltransf_25"/>
    <property type="match status" value="1"/>
</dbReference>
<gene>
    <name evidence="3" type="ORF">AHIS1636_35070</name>
</gene>
<dbReference type="CDD" id="cd02440">
    <property type="entry name" value="AdoMet_MTases"/>
    <property type="match status" value="1"/>
</dbReference>
<organism evidence="3 4">
    <name type="scientific">Arthrobacter mangrovi</name>
    <dbReference type="NCBI Taxonomy" id="2966350"/>
    <lineage>
        <taxon>Bacteria</taxon>
        <taxon>Bacillati</taxon>
        <taxon>Actinomycetota</taxon>
        <taxon>Actinomycetes</taxon>
        <taxon>Micrococcales</taxon>
        <taxon>Micrococcaceae</taxon>
        <taxon>Arthrobacter</taxon>
    </lineage>
</organism>
<name>A0ABQ5MYP1_9MICC</name>
<accession>A0ABQ5MYP1</accession>
<dbReference type="Proteomes" id="UP001209654">
    <property type="component" value="Unassembled WGS sequence"/>
</dbReference>
<proteinExistence type="predicted"/>
<evidence type="ECO:0000259" key="2">
    <source>
        <dbReference type="Pfam" id="PF13649"/>
    </source>
</evidence>
<dbReference type="Gene3D" id="3.40.50.150">
    <property type="entry name" value="Vaccinia Virus protein VP39"/>
    <property type="match status" value="1"/>
</dbReference>
<protein>
    <recommendedName>
        <fullName evidence="2">Methyltransferase domain-containing protein</fullName>
    </recommendedName>
</protein>
<dbReference type="InterPro" id="IPR041698">
    <property type="entry name" value="Methyltransf_25"/>
</dbReference>
<keyword evidence="1" id="KW-0808">Transferase</keyword>
<feature type="domain" description="Methyltransferase" evidence="2">
    <location>
        <begin position="41"/>
        <end position="134"/>
    </location>
</feature>
<reference evidence="3 4" key="1">
    <citation type="journal article" date="2023" name="Int. J. Syst. Evol. Microbiol.">
        <title>Arthrobacter mangrovi sp. nov., an actinobacterium isolated from the rhizosphere of a mangrove.</title>
        <authorList>
            <person name="Hamada M."/>
            <person name="Saitou S."/>
            <person name="Enomoto N."/>
            <person name="Nanri K."/>
            <person name="Hidaka K."/>
            <person name="Miura T."/>
            <person name="Tamura T."/>
        </authorList>
    </citation>
    <scope>NUCLEOTIDE SEQUENCE [LARGE SCALE GENOMIC DNA]</scope>
    <source>
        <strain evidence="3 4">NBRC 112813</strain>
    </source>
</reference>
<dbReference type="PANTHER" id="PTHR43861">
    <property type="entry name" value="TRANS-ACONITATE 2-METHYLTRANSFERASE-RELATED"/>
    <property type="match status" value="1"/>
</dbReference>
<keyword evidence="4" id="KW-1185">Reference proteome</keyword>
<dbReference type="EMBL" id="BRVS01000026">
    <property type="protein sequence ID" value="GLB69064.1"/>
    <property type="molecule type" value="Genomic_DNA"/>
</dbReference>
<evidence type="ECO:0000313" key="3">
    <source>
        <dbReference type="EMBL" id="GLB69064.1"/>
    </source>
</evidence>
<dbReference type="InterPro" id="IPR029063">
    <property type="entry name" value="SAM-dependent_MTases_sf"/>
</dbReference>